<gene>
    <name evidence="3" type="ORF">GCM10010345_79700</name>
</gene>
<dbReference type="InterPro" id="IPR010539">
    <property type="entry name" value="BaxI_1-like"/>
</dbReference>
<feature type="transmembrane region" description="Helical" evidence="2">
    <location>
        <begin position="227"/>
        <end position="248"/>
    </location>
</feature>
<sequence>MTPIVRQCSLKSSNPILSRPQFGRRGGQKTAVRDPRAGIPAARDRIGAGTDLEAAPSHDPAPPPLVVGDLMTMDGVLSRAAAGLGVTSLMAVLSWALLPLVPAGAAASYGIAGGAGLLAAALVLVQRRRNLPSPVRTLTFAALQGVFLGVLSTTASSHLSPGVFVQTVLGTMAAGAGVLLAHALHWLRAHRRFPGFTGAALLAAALLACTDWLLLDPLGARGIGLRPFGLGVVMAVVGVILGTVFLALHLRQVENGIVHGTSRDHSWTAAFGVTLTLAWLYVETVRLLTLCPGDDFY</sequence>
<feature type="region of interest" description="Disordered" evidence="1">
    <location>
        <begin position="15"/>
        <end position="40"/>
    </location>
</feature>
<keyword evidence="2" id="KW-0812">Transmembrane</keyword>
<dbReference type="Proteomes" id="UP000653644">
    <property type="component" value="Unassembled WGS sequence"/>
</dbReference>
<accession>A0ABQ3D8I0</accession>
<reference evidence="4" key="1">
    <citation type="journal article" date="2019" name="Int. J. Syst. Evol. Microbiol.">
        <title>The Global Catalogue of Microorganisms (GCM) 10K type strain sequencing project: providing services to taxonomists for standard genome sequencing and annotation.</title>
        <authorList>
            <consortium name="The Broad Institute Genomics Platform"/>
            <consortium name="The Broad Institute Genome Sequencing Center for Infectious Disease"/>
            <person name="Wu L."/>
            <person name="Ma J."/>
        </authorList>
    </citation>
    <scope>NUCLEOTIDE SEQUENCE [LARGE SCALE GENOMIC DNA]</scope>
    <source>
        <strain evidence="4">JCM 4733</strain>
    </source>
</reference>
<dbReference type="Pfam" id="PF12811">
    <property type="entry name" value="BaxI_1"/>
    <property type="match status" value="1"/>
</dbReference>
<comment type="caution">
    <text evidence="3">The sequence shown here is derived from an EMBL/GenBank/DDBJ whole genome shotgun (WGS) entry which is preliminary data.</text>
</comment>
<feature type="compositionally biased region" description="Basic and acidic residues" evidence="1">
    <location>
        <begin position="31"/>
        <end position="40"/>
    </location>
</feature>
<keyword evidence="2" id="KW-0472">Membrane</keyword>
<feature type="transmembrane region" description="Helical" evidence="2">
    <location>
        <begin position="269"/>
        <end position="288"/>
    </location>
</feature>
<feature type="transmembrane region" description="Helical" evidence="2">
    <location>
        <begin position="196"/>
        <end position="215"/>
    </location>
</feature>
<evidence type="ECO:0000256" key="1">
    <source>
        <dbReference type="SAM" id="MobiDB-lite"/>
    </source>
</evidence>
<proteinExistence type="predicted"/>
<feature type="transmembrane region" description="Helical" evidence="2">
    <location>
        <begin position="80"/>
        <end position="100"/>
    </location>
</feature>
<dbReference type="PANTHER" id="PTHR41282:SF1">
    <property type="entry name" value="CONSERVED TRANSMEMBRANE PROTEIN-RELATED"/>
    <property type="match status" value="1"/>
</dbReference>
<keyword evidence="2" id="KW-1133">Transmembrane helix</keyword>
<evidence type="ECO:0000313" key="3">
    <source>
        <dbReference type="EMBL" id="GHA63612.1"/>
    </source>
</evidence>
<feature type="transmembrane region" description="Helical" evidence="2">
    <location>
        <begin position="137"/>
        <end position="157"/>
    </location>
</feature>
<feature type="transmembrane region" description="Helical" evidence="2">
    <location>
        <begin position="106"/>
        <end position="125"/>
    </location>
</feature>
<evidence type="ECO:0000256" key="2">
    <source>
        <dbReference type="SAM" id="Phobius"/>
    </source>
</evidence>
<evidence type="ECO:0000313" key="4">
    <source>
        <dbReference type="Proteomes" id="UP000653644"/>
    </source>
</evidence>
<protein>
    <submittedName>
        <fullName evidence="3">Membrane protein</fullName>
    </submittedName>
</protein>
<dbReference type="RefSeq" id="WP_189894141.1">
    <property type="nucleotide sequence ID" value="NZ_BMVN01000050.1"/>
</dbReference>
<organism evidence="3 4">
    <name type="scientific">Streptomyces canarius</name>
    <dbReference type="NCBI Taxonomy" id="285453"/>
    <lineage>
        <taxon>Bacteria</taxon>
        <taxon>Bacillati</taxon>
        <taxon>Actinomycetota</taxon>
        <taxon>Actinomycetes</taxon>
        <taxon>Kitasatosporales</taxon>
        <taxon>Streptomycetaceae</taxon>
        <taxon>Streptomyces</taxon>
    </lineage>
</organism>
<feature type="transmembrane region" description="Helical" evidence="2">
    <location>
        <begin position="163"/>
        <end position="184"/>
    </location>
</feature>
<keyword evidence="4" id="KW-1185">Reference proteome</keyword>
<name>A0ABQ3D8I0_9ACTN</name>
<dbReference type="EMBL" id="BMVN01000050">
    <property type="protein sequence ID" value="GHA63612.1"/>
    <property type="molecule type" value="Genomic_DNA"/>
</dbReference>
<dbReference type="PANTHER" id="PTHR41282">
    <property type="entry name" value="CONSERVED TRANSMEMBRANE PROTEIN-RELATED"/>
    <property type="match status" value="1"/>
</dbReference>